<dbReference type="EMBL" id="GG745341">
    <property type="protein sequence ID" value="KNE63149.1"/>
    <property type="molecule type" value="Genomic_DNA"/>
</dbReference>
<protein>
    <submittedName>
        <fullName evidence="2">Uncharacterized protein</fullName>
    </submittedName>
</protein>
<dbReference type="AlphaFoldDB" id="A0A0L0SL83"/>
<evidence type="ECO:0000256" key="1">
    <source>
        <dbReference type="SAM" id="MobiDB-lite"/>
    </source>
</evidence>
<feature type="region of interest" description="Disordered" evidence="1">
    <location>
        <begin position="1"/>
        <end position="29"/>
    </location>
</feature>
<accession>A0A0L0SL83</accession>
<organism evidence="2 3">
    <name type="scientific">Allomyces macrogynus (strain ATCC 38327)</name>
    <name type="common">Allomyces javanicus var. macrogynus</name>
    <dbReference type="NCBI Taxonomy" id="578462"/>
    <lineage>
        <taxon>Eukaryota</taxon>
        <taxon>Fungi</taxon>
        <taxon>Fungi incertae sedis</taxon>
        <taxon>Blastocladiomycota</taxon>
        <taxon>Blastocladiomycetes</taxon>
        <taxon>Blastocladiales</taxon>
        <taxon>Blastocladiaceae</taxon>
        <taxon>Allomyces</taxon>
    </lineage>
</organism>
<sequence>MPIGASSSAATPGAQPSSPLADVDVTMDDLPVDRPSSALSGSQLFFTAPSAVGDLDVEGDDQDVDIAGSASGAALLAQLGANAMVVADVAAAPAPAPTASGFASLSVPAPAPAPAPVPSALAMAEGRAYEAMLHEMMGPVMAAQAQQRAGVEMNDVEMSEAEPLPTGQPDEAAPPS</sequence>
<dbReference type="VEuPathDB" id="FungiDB:AMAG_18954"/>
<evidence type="ECO:0000313" key="2">
    <source>
        <dbReference type="EMBL" id="KNE63149.1"/>
    </source>
</evidence>
<reference evidence="2 3" key="1">
    <citation type="submission" date="2009-11" db="EMBL/GenBank/DDBJ databases">
        <title>Annotation of Allomyces macrogynus ATCC 38327.</title>
        <authorList>
            <consortium name="The Broad Institute Genome Sequencing Platform"/>
            <person name="Russ C."/>
            <person name="Cuomo C."/>
            <person name="Burger G."/>
            <person name="Gray M.W."/>
            <person name="Holland P.W.H."/>
            <person name="King N."/>
            <person name="Lang F.B.F."/>
            <person name="Roger A.J."/>
            <person name="Ruiz-Trillo I."/>
            <person name="Young S.K."/>
            <person name="Zeng Q."/>
            <person name="Gargeya S."/>
            <person name="Fitzgerald M."/>
            <person name="Haas B."/>
            <person name="Abouelleil A."/>
            <person name="Alvarado L."/>
            <person name="Arachchi H.M."/>
            <person name="Berlin A."/>
            <person name="Chapman S.B."/>
            <person name="Gearin G."/>
            <person name="Goldberg J."/>
            <person name="Griggs A."/>
            <person name="Gujja S."/>
            <person name="Hansen M."/>
            <person name="Heiman D."/>
            <person name="Howarth C."/>
            <person name="Larimer J."/>
            <person name="Lui A."/>
            <person name="MacDonald P.J.P."/>
            <person name="McCowen C."/>
            <person name="Montmayeur A."/>
            <person name="Murphy C."/>
            <person name="Neiman D."/>
            <person name="Pearson M."/>
            <person name="Priest M."/>
            <person name="Roberts A."/>
            <person name="Saif S."/>
            <person name="Shea T."/>
            <person name="Sisk P."/>
            <person name="Stolte C."/>
            <person name="Sykes S."/>
            <person name="Wortman J."/>
            <person name="Nusbaum C."/>
            <person name="Birren B."/>
        </authorList>
    </citation>
    <scope>NUCLEOTIDE SEQUENCE [LARGE SCALE GENOMIC DNA]</scope>
    <source>
        <strain evidence="2 3">ATCC 38327</strain>
    </source>
</reference>
<feature type="region of interest" description="Disordered" evidence="1">
    <location>
        <begin position="146"/>
        <end position="176"/>
    </location>
</feature>
<proteinExistence type="predicted"/>
<name>A0A0L0SL83_ALLM3</name>
<dbReference type="Proteomes" id="UP000054350">
    <property type="component" value="Unassembled WGS sequence"/>
</dbReference>
<feature type="compositionally biased region" description="Polar residues" evidence="1">
    <location>
        <begin position="1"/>
        <end position="18"/>
    </location>
</feature>
<evidence type="ECO:0000313" key="3">
    <source>
        <dbReference type="Proteomes" id="UP000054350"/>
    </source>
</evidence>
<gene>
    <name evidence="2" type="ORF">AMAG_18954</name>
</gene>
<reference evidence="3" key="2">
    <citation type="submission" date="2009-11" db="EMBL/GenBank/DDBJ databases">
        <title>The Genome Sequence of Allomyces macrogynus strain ATCC 38327.</title>
        <authorList>
            <consortium name="The Broad Institute Genome Sequencing Platform"/>
            <person name="Russ C."/>
            <person name="Cuomo C."/>
            <person name="Shea T."/>
            <person name="Young S.K."/>
            <person name="Zeng Q."/>
            <person name="Koehrsen M."/>
            <person name="Haas B."/>
            <person name="Borodovsky M."/>
            <person name="Guigo R."/>
            <person name="Alvarado L."/>
            <person name="Berlin A."/>
            <person name="Borenstein D."/>
            <person name="Chen Z."/>
            <person name="Engels R."/>
            <person name="Freedman E."/>
            <person name="Gellesch M."/>
            <person name="Goldberg J."/>
            <person name="Griggs A."/>
            <person name="Gujja S."/>
            <person name="Heiman D."/>
            <person name="Hepburn T."/>
            <person name="Howarth C."/>
            <person name="Jen D."/>
            <person name="Larson L."/>
            <person name="Lewis B."/>
            <person name="Mehta T."/>
            <person name="Park D."/>
            <person name="Pearson M."/>
            <person name="Roberts A."/>
            <person name="Saif S."/>
            <person name="Shenoy N."/>
            <person name="Sisk P."/>
            <person name="Stolte C."/>
            <person name="Sykes S."/>
            <person name="Walk T."/>
            <person name="White J."/>
            <person name="Yandava C."/>
            <person name="Burger G."/>
            <person name="Gray M.W."/>
            <person name="Holland P.W.H."/>
            <person name="King N."/>
            <person name="Lang F.B.F."/>
            <person name="Roger A.J."/>
            <person name="Ruiz-Trillo I."/>
            <person name="Lander E."/>
            <person name="Nusbaum C."/>
        </authorList>
    </citation>
    <scope>NUCLEOTIDE SEQUENCE [LARGE SCALE GENOMIC DNA]</scope>
    <source>
        <strain evidence="3">ATCC 38327</strain>
    </source>
</reference>
<keyword evidence="3" id="KW-1185">Reference proteome</keyword>